<dbReference type="AlphaFoldDB" id="E0TFH1"/>
<sequence length="431" mass="45053">MSQTRTLLPLLLAAAFLLASNGLQTTMLALRGISSGFPDAVIGLLLSAYFAGFITGCRYAPRLIQNVGHIRAFTAFASIASAAALAHSLVTVPWAWLLLRVVTGFCFAALQIILESWLNEISTNESRGRILSTYRITDFSSVTVAQLAVGLFEPTDFPPFIVMSIGLSIALVPIALTRVAAPAPPASAKLNVRKLFRVSPLAAVGAFVVGVSSAAYWSLSPVFLTAAGFTKETVGAFIAAIIFGGAIGQWPIGALSDKFDRRRVIIAVSMGTVITALGIPAVAELGRGPLLIAGFAFGIFALPGFGLAVAHANDHAEQGEALSVNGGLLMLFGAASVIGPIIAPPIMATFGNSALFFLVASVYALLVAFGLYRMTARAAPEVQEPYVPVPRSSPAIFELDPRIDDTADEETEEDRDDQGAEAGGQSSATAP</sequence>
<feature type="transmembrane region" description="Helical" evidence="6">
    <location>
        <begin position="289"/>
        <end position="310"/>
    </location>
</feature>
<dbReference type="Gene3D" id="1.20.1250.20">
    <property type="entry name" value="MFS general substrate transporter like domains"/>
    <property type="match status" value="2"/>
</dbReference>
<dbReference type="eggNOG" id="COG2223">
    <property type="taxonomic scope" value="Bacteria"/>
</dbReference>
<feature type="transmembrane region" description="Helical" evidence="6">
    <location>
        <begin position="322"/>
        <end position="342"/>
    </location>
</feature>
<dbReference type="OrthoDB" id="9810614at2"/>
<dbReference type="PANTHER" id="PTHR23521:SF3">
    <property type="entry name" value="MFS TRANSPORTER"/>
    <property type="match status" value="1"/>
</dbReference>
<feature type="domain" description="Major facilitator superfamily (MFS) profile" evidence="7">
    <location>
        <begin position="198"/>
        <end position="431"/>
    </location>
</feature>
<dbReference type="STRING" id="314260.PB2503_10219"/>
<dbReference type="GO" id="GO:0005886">
    <property type="term" value="C:plasma membrane"/>
    <property type="evidence" value="ECO:0007669"/>
    <property type="project" value="TreeGrafter"/>
</dbReference>
<feature type="transmembrane region" description="Helical" evidence="6">
    <location>
        <begin position="354"/>
        <end position="372"/>
    </location>
</feature>
<evidence type="ECO:0000256" key="2">
    <source>
        <dbReference type="ARBA" id="ARBA00022692"/>
    </source>
</evidence>
<dbReference type="Proteomes" id="UP000001302">
    <property type="component" value="Chromosome"/>
</dbReference>
<evidence type="ECO:0000256" key="6">
    <source>
        <dbReference type="SAM" id="Phobius"/>
    </source>
</evidence>
<dbReference type="HOGENOM" id="CLU_035018_1_1_5"/>
<proteinExistence type="predicted"/>
<dbReference type="PANTHER" id="PTHR23521">
    <property type="entry name" value="TRANSPORTER MFS SUPERFAMILY"/>
    <property type="match status" value="1"/>
</dbReference>
<reference evidence="9" key="1">
    <citation type="submission" date="2010-08" db="EMBL/GenBank/DDBJ databases">
        <title>Genome sequence of Parvularcula bermudensis HTCC2503.</title>
        <authorList>
            <person name="Kang D.-M."/>
            <person name="Oh H.-M."/>
            <person name="Cho J.-C."/>
        </authorList>
    </citation>
    <scope>NUCLEOTIDE SEQUENCE [LARGE SCALE GENOMIC DNA]</scope>
    <source>
        <strain evidence="9">ATCC BAA-594 / HTCC2503 / KCTC 12087</strain>
    </source>
</reference>
<dbReference type="SUPFAM" id="SSF103473">
    <property type="entry name" value="MFS general substrate transporter"/>
    <property type="match status" value="1"/>
</dbReference>
<dbReference type="InterPro" id="IPR036259">
    <property type="entry name" value="MFS_trans_sf"/>
</dbReference>
<dbReference type="Pfam" id="PF07690">
    <property type="entry name" value="MFS_1"/>
    <property type="match status" value="1"/>
</dbReference>
<reference evidence="8 9" key="2">
    <citation type="journal article" date="2011" name="J. Bacteriol.">
        <title>Complete genome sequence of strain HTCC2503T of Parvularcula bermudensis, the type species of the order "Parvularculales" in the class Alphaproteobacteria.</title>
        <authorList>
            <person name="Oh H.M."/>
            <person name="Kang I."/>
            <person name="Vergin K.L."/>
            <person name="Kang D."/>
            <person name="Rhee K.H."/>
            <person name="Giovannoni S.J."/>
            <person name="Cho J.C."/>
        </authorList>
    </citation>
    <scope>NUCLEOTIDE SEQUENCE [LARGE SCALE GENOMIC DNA]</scope>
    <source>
        <strain evidence="9">ATCC BAA-594 / HTCC2503 / KCTC 12087</strain>
    </source>
</reference>
<accession>E0TFH1</accession>
<dbReference type="InterPro" id="IPR020846">
    <property type="entry name" value="MFS_dom"/>
</dbReference>
<dbReference type="CDD" id="cd17477">
    <property type="entry name" value="MFS_YcaD_like"/>
    <property type="match status" value="1"/>
</dbReference>
<name>E0TFH1_PARBH</name>
<evidence type="ECO:0000259" key="7">
    <source>
        <dbReference type="PROSITE" id="PS50850"/>
    </source>
</evidence>
<keyword evidence="2 6" id="KW-0812">Transmembrane</keyword>
<gene>
    <name evidence="8" type="ordered locus">PB2503_10219</name>
</gene>
<dbReference type="KEGG" id="pbr:PB2503_10219"/>
<dbReference type="InterPro" id="IPR005828">
    <property type="entry name" value="MFS_sugar_transport-like"/>
</dbReference>
<feature type="compositionally biased region" description="Acidic residues" evidence="5">
    <location>
        <begin position="406"/>
        <end position="416"/>
    </location>
</feature>
<dbReference type="EMBL" id="CP002156">
    <property type="protein sequence ID" value="ADM10095.1"/>
    <property type="molecule type" value="Genomic_DNA"/>
</dbReference>
<feature type="transmembrane region" description="Helical" evidence="6">
    <location>
        <begin position="157"/>
        <end position="177"/>
    </location>
</feature>
<evidence type="ECO:0000256" key="5">
    <source>
        <dbReference type="SAM" id="MobiDB-lite"/>
    </source>
</evidence>
<keyword evidence="9" id="KW-1185">Reference proteome</keyword>
<feature type="transmembrane region" description="Helical" evidence="6">
    <location>
        <begin position="41"/>
        <end position="60"/>
    </location>
</feature>
<dbReference type="RefSeq" id="WP_013301069.1">
    <property type="nucleotide sequence ID" value="NC_014414.1"/>
</dbReference>
<evidence type="ECO:0000256" key="4">
    <source>
        <dbReference type="ARBA" id="ARBA00023136"/>
    </source>
</evidence>
<evidence type="ECO:0000256" key="3">
    <source>
        <dbReference type="ARBA" id="ARBA00022989"/>
    </source>
</evidence>
<evidence type="ECO:0000313" key="9">
    <source>
        <dbReference type="Proteomes" id="UP000001302"/>
    </source>
</evidence>
<feature type="region of interest" description="Disordered" evidence="5">
    <location>
        <begin position="389"/>
        <end position="431"/>
    </location>
</feature>
<evidence type="ECO:0000313" key="8">
    <source>
        <dbReference type="EMBL" id="ADM10095.1"/>
    </source>
</evidence>
<feature type="transmembrane region" description="Helical" evidence="6">
    <location>
        <begin position="264"/>
        <end position="283"/>
    </location>
</feature>
<feature type="transmembrane region" description="Helical" evidence="6">
    <location>
        <begin position="198"/>
        <end position="219"/>
    </location>
</feature>
<dbReference type="Pfam" id="PF00083">
    <property type="entry name" value="Sugar_tr"/>
    <property type="match status" value="1"/>
</dbReference>
<comment type="subcellular location">
    <subcellularLocation>
        <location evidence="1">Membrane</location>
    </subcellularLocation>
</comment>
<dbReference type="InterPro" id="IPR011701">
    <property type="entry name" value="MFS"/>
</dbReference>
<feature type="transmembrane region" description="Helical" evidence="6">
    <location>
        <begin position="130"/>
        <end position="151"/>
    </location>
</feature>
<keyword evidence="3 6" id="KW-1133">Transmembrane helix</keyword>
<feature type="transmembrane region" description="Helical" evidence="6">
    <location>
        <begin position="96"/>
        <end position="118"/>
    </location>
</feature>
<keyword evidence="4 6" id="KW-0472">Membrane</keyword>
<protein>
    <recommendedName>
        <fullName evidence="7">Major facilitator superfamily (MFS) profile domain-containing protein</fullName>
    </recommendedName>
</protein>
<organism evidence="8 9">
    <name type="scientific">Parvularcula bermudensis (strain ATCC BAA-594 / HTCC2503 / KCTC 12087)</name>
    <dbReference type="NCBI Taxonomy" id="314260"/>
    <lineage>
        <taxon>Bacteria</taxon>
        <taxon>Pseudomonadati</taxon>
        <taxon>Pseudomonadota</taxon>
        <taxon>Alphaproteobacteria</taxon>
        <taxon>Parvularculales</taxon>
        <taxon>Parvularculaceae</taxon>
        <taxon>Parvularcula</taxon>
    </lineage>
</organism>
<dbReference type="PROSITE" id="PS50850">
    <property type="entry name" value="MFS"/>
    <property type="match status" value="1"/>
</dbReference>
<dbReference type="GO" id="GO:0022857">
    <property type="term" value="F:transmembrane transporter activity"/>
    <property type="evidence" value="ECO:0007669"/>
    <property type="project" value="InterPro"/>
</dbReference>
<feature type="transmembrane region" description="Helical" evidence="6">
    <location>
        <begin position="234"/>
        <end position="252"/>
    </location>
</feature>
<dbReference type="InterPro" id="IPR047200">
    <property type="entry name" value="MFS_YcaD-like"/>
</dbReference>
<evidence type="ECO:0000256" key="1">
    <source>
        <dbReference type="ARBA" id="ARBA00004370"/>
    </source>
</evidence>
<feature type="transmembrane region" description="Helical" evidence="6">
    <location>
        <begin position="72"/>
        <end position="90"/>
    </location>
</feature>